<protein>
    <submittedName>
        <fullName evidence="1">Uncharacterized protein</fullName>
    </submittedName>
</protein>
<comment type="caution">
    <text evidence="1">The sequence shown here is derived from an EMBL/GenBank/DDBJ whole genome shotgun (WGS) entry which is preliminary data.</text>
</comment>
<organism evidence="1 2">
    <name type="scientific">Bradyrhizobium diazoefficiens SEMIA 5080</name>
    <dbReference type="NCBI Taxonomy" id="754504"/>
    <lineage>
        <taxon>Bacteria</taxon>
        <taxon>Pseudomonadati</taxon>
        <taxon>Pseudomonadota</taxon>
        <taxon>Alphaproteobacteria</taxon>
        <taxon>Hyphomicrobiales</taxon>
        <taxon>Nitrobacteraceae</taxon>
        <taxon>Bradyrhizobium</taxon>
    </lineage>
</organism>
<sequence length="77" mass="8646">MEMRQMMIEDDKGIRPGIETMRGLPAFYDGAVVTTSSLTNVSLCVDLDAAKQLDRLQPMIEPINYTTLWQLQPVSNS</sequence>
<dbReference type="Proteomes" id="UP000024900">
    <property type="component" value="Unassembled WGS sequence"/>
</dbReference>
<evidence type="ECO:0000313" key="2">
    <source>
        <dbReference type="Proteomes" id="UP000024900"/>
    </source>
</evidence>
<name>A0A837CEU5_9BRAD</name>
<dbReference type="AlphaFoldDB" id="A0A837CEU5"/>
<dbReference type="EMBL" id="ADOU02000005">
    <property type="protein sequence ID" value="KGJ67545.1"/>
    <property type="molecule type" value="Genomic_DNA"/>
</dbReference>
<accession>A0A837CEU5</accession>
<evidence type="ECO:0000313" key="1">
    <source>
        <dbReference type="EMBL" id="KGJ67545.1"/>
    </source>
</evidence>
<reference evidence="1 2" key="1">
    <citation type="journal article" date="2014" name="BMC Genomics">
        <title>Comparative genomics of Bradyrhizobium japonicum CPAC 15 and Bradyrhizobium diazoefficiens CPAC 7: elite model strains for understanding symbiotic performance with soybean.</title>
        <authorList>
            <person name="Siqueira A.F."/>
            <person name="Ormeno-Orrillo E."/>
            <person name="Souza R.C."/>
            <person name="Rodrigues E.P."/>
            <person name="Almeida L.G."/>
            <person name="Barcellos F.G."/>
            <person name="Batista J.S."/>
            <person name="Nakatami A.S."/>
            <person name="Martinez-Romero E."/>
            <person name="Vasconcelos A.T."/>
            <person name="Hungria M."/>
        </authorList>
    </citation>
    <scope>NUCLEOTIDE SEQUENCE [LARGE SCALE GENOMIC DNA]</scope>
    <source>
        <strain evidence="1 2">SEMIA 5080</strain>
    </source>
</reference>
<proteinExistence type="predicted"/>
<gene>
    <name evidence="1" type="ORF">BJA5080_07601</name>
</gene>